<organism evidence="3 4">
    <name type="scientific">Taxus chinensis</name>
    <name type="common">Chinese yew</name>
    <name type="synonym">Taxus wallichiana var. chinensis</name>
    <dbReference type="NCBI Taxonomy" id="29808"/>
    <lineage>
        <taxon>Eukaryota</taxon>
        <taxon>Viridiplantae</taxon>
        <taxon>Streptophyta</taxon>
        <taxon>Embryophyta</taxon>
        <taxon>Tracheophyta</taxon>
        <taxon>Spermatophyta</taxon>
        <taxon>Pinopsida</taxon>
        <taxon>Pinidae</taxon>
        <taxon>Conifers II</taxon>
        <taxon>Cupressales</taxon>
        <taxon>Taxaceae</taxon>
        <taxon>Taxus</taxon>
    </lineage>
</organism>
<evidence type="ECO:0008006" key="5">
    <source>
        <dbReference type="Google" id="ProtNLM"/>
    </source>
</evidence>
<dbReference type="FunFam" id="1.25.40.10:FF:000344">
    <property type="entry name" value="Pentatricopeptide repeat-containing protein"/>
    <property type="match status" value="1"/>
</dbReference>
<name>A0AA38CC06_TAXCH</name>
<sequence>MSSIALLSQNIRTLCTDARLKEALNILLTTHYTPIDSSTYIHLLQACIAKKSLSDGKQIHSHISHRGLTFATHTVLQNTLINMYDNCGSLVGARNVFDHMTEQNVYSWNMIIAAYRRHGIPQEAFTLFHQMQKTDVQPDQFTFSGILPVCANTASVKYGLQIHGKIIRCEFQSDVTVMNSLVDMYAKCRNIQKARDLFEKMKNANVVSWNAMITGYAQNGFLDEALKLFKETPQLNVVSWNAMIVGCAQNGLTDKALEVFKQMQLAGIKPNSATCASILPACAKMGDLEQGKAIHQTILENDLLSDVRVVTALTDMYAKCGSIQKACKVFDKMPQRDVTSWNAMIVGYAQNGLVDKALENFKQMQLAGVKPDSSAFAGILPACAKLGALSQDMYAKCESLQKARDLFDKMSERDIASLNAMIVGYVQNGLANEALEILKEMHFSGYLQNELIDKALELFNQMQLEHVKPDSSTLASILPACAKLGALEQGMEIHQKIIESGFYSDVVFTALIDMYAKCGSVLKARGLFDKMHHPGVVSWNAMLAGYAMHGHSKDALKLFELMNHSGTIPDHISFICILFACSHAGLVDDGCKYFIHMSDSYYLPPKMDHYVCMVDLLGRAGHLDGALNFIIKIPIKPDAVVWMSMLGTCRSHKNIVLGEFVAELLFELNPKNAAAYVLLSNMYADVGRWSDVQKLRKLMKDRGIKKTPGCSWIEVHKMVHAFCVGDKSHPQTQEIYA</sequence>
<comment type="caution">
    <text evidence="3">The sequence shown here is derived from an EMBL/GenBank/DDBJ whole genome shotgun (WGS) entry which is preliminary data.</text>
</comment>
<dbReference type="OMA" id="HSHISHR"/>
<evidence type="ECO:0000256" key="1">
    <source>
        <dbReference type="ARBA" id="ARBA00022737"/>
    </source>
</evidence>
<dbReference type="InterPro" id="IPR011990">
    <property type="entry name" value="TPR-like_helical_dom_sf"/>
</dbReference>
<dbReference type="InterPro" id="IPR046960">
    <property type="entry name" value="PPR_At4g14850-like_plant"/>
</dbReference>
<feature type="repeat" description="PPR" evidence="2">
    <location>
        <begin position="174"/>
        <end position="208"/>
    </location>
</feature>
<dbReference type="InterPro" id="IPR046848">
    <property type="entry name" value="E_motif"/>
</dbReference>
<dbReference type="PANTHER" id="PTHR47926">
    <property type="entry name" value="PENTATRICOPEPTIDE REPEAT-CONTAINING PROTEIN"/>
    <property type="match status" value="1"/>
</dbReference>
<proteinExistence type="predicted"/>
<dbReference type="InterPro" id="IPR046849">
    <property type="entry name" value="E2_motif"/>
</dbReference>
<dbReference type="Pfam" id="PF01535">
    <property type="entry name" value="PPR"/>
    <property type="match status" value="5"/>
</dbReference>
<evidence type="ECO:0000256" key="2">
    <source>
        <dbReference type="PROSITE-ProRule" id="PRU00708"/>
    </source>
</evidence>
<feature type="repeat" description="PPR" evidence="2">
    <location>
        <begin position="337"/>
        <end position="371"/>
    </location>
</feature>
<evidence type="ECO:0000313" key="3">
    <source>
        <dbReference type="EMBL" id="KAH9293478.1"/>
    </source>
</evidence>
<protein>
    <recommendedName>
        <fullName evidence="5">Pentatricopeptide repeat-containing protein</fullName>
    </recommendedName>
</protein>
<dbReference type="GO" id="GO:0009451">
    <property type="term" value="P:RNA modification"/>
    <property type="evidence" value="ECO:0007669"/>
    <property type="project" value="InterPro"/>
</dbReference>
<feature type="repeat" description="PPR" evidence="2">
    <location>
        <begin position="672"/>
        <end position="706"/>
    </location>
</feature>
<dbReference type="Pfam" id="PF13041">
    <property type="entry name" value="PPR_2"/>
    <property type="match status" value="4"/>
</dbReference>
<feature type="repeat" description="PPR" evidence="2">
    <location>
        <begin position="535"/>
        <end position="569"/>
    </location>
</feature>
<dbReference type="Proteomes" id="UP000824469">
    <property type="component" value="Unassembled WGS sequence"/>
</dbReference>
<dbReference type="NCBIfam" id="TIGR00756">
    <property type="entry name" value="PPR"/>
    <property type="match status" value="9"/>
</dbReference>
<dbReference type="PROSITE" id="PS51375">
    <property type="entry name" value="PPR"/>
    <property type="match status" value="8"/>
</dbReference>
<dbReference type="InterPro" id="IPR002885">
    <property type="entry name" value="PPR_rpt"/>
</dbReference>
<dbReference type="Pfam" id="PF20431">
    <property type="entry name" value="E_motif"/>
    <property type="match status" value="1"/>
</dbReference>
<dbReference type="GO" id="GO:0003723">
    <property type="term" value="F:RNA binding"/>
    <property type="evidence" value="ECO:0007669"/>
    <property type="project" value="InterPro"/>
</dbReference>
<dbReference type="FunFam" id="1.25.40.10:FF:000348">
    <property type="entry name" value="Pentatricopeptide repeat-containing protein chloroplastic"/>
    <property type="match status" value="1"/>
</dbReference>
<dbReference type="PANTHER" id="PTHR47926:SF347">
    <property type="entry name" value="PENTATRICOPEPTIDE REPEAT-CONTAINING PROTEIN"/>
    <property type="match status" value="1"/>
</dbReference>
<accession>A0AA38CC06</accession>
<dbReference type="FunFam" id="1.25.40.10:FF:001093">
    <property type="entry name" value="Pentatricopeptide repeat-containing protein At2g34400"/>
    <property type="match status" value="1"/>
</dbReference>
<feature type="repeat" description="PPR" evidence="2">
    <location>
        <begin position="470"/>
        <end position="504"/>
    </location>
</feature>
<reference evidence="3 4" key="1">
    <citation type="journal article" date="2021" name="Nat. Plants">
        <title>The Taxus genome provides insights into paclitaxel biosynthesis.</title>
        <authorList>
            <person name="Xiong X."/>
            <person name="Gou J."/>
            <person name="Liao Q."/>
            <person name="Li Y."/>
            <person name="Zhou Q."/>
            <person name="Bi G."/>
            <person name="Li C."/>
            <person name="Du R."/>
            <person name="Wang X."/>
            <person name="Sun T."/>
            <person name="Guo L."/>
            <person name="Liang H."/>
            <person name="Lu P."/>
            <person name="Wu Y."/>
            <person name="Zhang Z."/>
            <person name="Ro D.K."/>
            <person name="Shang Y."/>
            <person name="Huang S."/>
            <person name="Yan J."/>
        </authorList>
    </citation>
    <scope>NUCLEOTIDE SEQUENCE [LARGE SCALE GENOMIC DNA]</scope>
    <source>
        <strain evidence="3">Ta-2019</strain>
    </source>
</reference>
<feature type="repeat" description="PPR" evidence="2">
    <location>
        <begin position="236"/>
        <end position="270"/>
    </location>
</feature>
<keyword evidence="4" id="KW-1185">Reference proteome</keyword>
<feature type="repeat" description="PPR" evidence="2">
    <location>
        <begin position="104"/>
        <end position="138"/>
    </location>
</feature>
<evidence type="ECO:0000313" key="4">
    <source>
        <dbReference type="Proteomes" id="UP000824469"/>
    </source>
</evidence>
<dbReference type="Pfam" id="PF20430">
    <property type="entry name" value="Eplus_motif"/>
    <property type="match status" value="1"/>
</dbReference>
<gene>
    <name evidence="3" type="ORF">KI387_041321</name>
</gene>
<keyword evidence="1" id="KW-0677">Repeat</keyword>
<dbReference type="FunFam" id="1.25.40.10:FF:000417">
    <property type="entry name" value="Pentatricopeptide repeat-containing protein At4g38010"/>
    <property type="match status" value="1"/>
</dbReference>
<dbReference type="EMBL" id="JAHRHJ020001098">
    <property type="protein sequence ID" value="KAH9293478.1"/>
    <property type="molecule type" value="Genomic_DNA"/>
</dbReference>
<dbReference type="Gene3D" id="1.25.40.10">
    <property type="entry name" value="Tetratricopeptide repeat domain"/>
    <property type="match status" value="7"/>
</dbReference>
<dbReference type="SUPFAM" id="SSF48452">
    <property type="entry name" value="TPR-like"/>
    <property type="match status" value="1"/>
</dbReference>
<feature type="repeat" description="PPR" evidence="2">
    <location>
        <begin position="414"/>
        <end position="448"/>
    </location>
</feature>
<dbReference type="AlphaFoldDB" id="A0AA38CC06"/>